<proteinExistence type="predicted"/>
<dbReference type="Proteomes" id="UP000570003">
    <property type="component" value="Unassembled WGS sequence"/>
</dbReference>
<evidence type="ECO:0000313" key="1">
    <source>
        <dbReference type="EMBL" id="NKY14935.1"/>
    </source>
</evidence>
<dbReference type="Gene3D" id="1.25.40.10">
    <property type="entry name" value="Tetratricopeptide repeat domain"/>
    <property type="match status" value="1"/>
</dbReference>
<dbReference type="NCBIfam" id="TIGR01409">
    <property type="entry name" value="TAT_signal_seq"/>
    <property type="match status" value="1"/>
</dbReference>
<evidence type="ECO:0000313" key="2">
    <source>
        <dbReference type="Proteomes" id="UP000570003"/>
    </source>
</evidence>
<comment type="caution">
    <text evidence="1">The sequence shown here is derived from an EMBL/GenBank/DDBJ whole genome shotgun (WGS) entry which is preliminary data.</text>
</comment>
<name>A0AA44IDP4_STRE0</name>
<sequence>MEEARGGRFFDPENLKRWETERRLPTPVFHEAIACAYGVTVAEVRRAVTVSRQARRHGRGEVSDVDRRRFIGAAAAVGAAGLPGIAQAREAIDGALVTAPDGDLTYLESAYERHRGGYRGRSPDAVLADMRADLDLLRHTLARPHSARARAGLVRTTAGLAGLVAIIQHDRGDQPEATRWFSTAARAARESGDRRVTAWVLARHAMVGVNYGAPRQAAVLAAKARRAAGSAPTAAAALAAAVSARALAALGDHSGARAALVDVRSFANRLDGGEVADTWTGYPAQKHLVHMSQAYTLLGDTRAAYEAQEQALALTGGGSVMTRALLTLDRAACLYKDGDPSSAASTAADALEQLPAPYRSGLVGSRAAALHRRLTGRSQERLGQFLTEG</sequence>
<organism evidence="1 2">
    <name type="scientific">Streptomyces somaliensis (strain ATCC 33201 / DSM 40738 / JCM 12659 / KCTC 9044 / NCTC 11332 / NRRL B-12077 / IP 733)</name>
    <dbReference type="NCBI Taxonomy" id="1134445"/>
    <lineage>
        <taxon>Bacteria</taxon>
        <taxon>Bacillati</taxon>
        <taxon>Actinomycetota</taxon>
        <taxon>Actinomycetes</taxon>
        <taxon>Kitasatosporales</taxon>
        <taxon>Streptomycetaceae</taxon>
        <taxon>Streptomyces</taxon>
    </lineage>
</organism>
<dbReference type="SUPFAM" id="SSF48452">
    <property type="entry name" value="TPR-like"/>
    <property type="match status" value="1"/>
</dbReference>
<dbReference type="InterPro" id="IPR019546">
    <property type="entry name" value="TAT_signal_bac_arc"/>
</dbReference>
<accession>A0AA44IDP4</accession>
<dbReference type="AlphaFoldDB" id="A0AA44IDP4"/>
<dbReference type="EMBL" id="JAAXOU010000122">
    <property type="protein sequence ID" value="NKY14935.1"/>
    <property type="molecule type" value="Genomic_DNA"/>
</dbReference>
<protein>
    <submittedName>
        <fullName evidence="1">Twin-arginine translocation signal domain-containing protein</fullName>
    </submittedName>
</protein>
<dbReference type="InterPro" id="IPR011990">
    <property type="entry name" value="TPR-like_helical_dom_sf"/>
</dbReference>
<reference evidence="1 2" key="1">
    <citation type="submission" date="2020-04" db="EMBL/GenBank/DDBJ databases">
        <title>MicrobeNet Type strains.</title>
        <authorList>
            <person name="Nicholson A.C."/>
        </authorList>
    </citation>
    <scope>NUCLEOTIDE SEQUENCE [LARGE SCALE GENOMIC DNA]</scope>
    <source>
        <strain evidence="1 2">DSM 40738</strain>
    </source>
</reference>
<keyword evidence="2" id="KW-1185">Reference proteome</keyword>
<gene>
    <name evidence="1" type="ORF">HGA06_12415</name>
</gene>